<dbReference type="InterPro" id="IPR003660">
    <property type="entry name" value="HAMP_dom"/>
</dbReference>
<dbReference type="SUPFAM" id="SSF58104">
    <property type="entry name" value="Methyl-accepting chemotaxis protein (MCP) signaling domain"/>
    <property type="match status" value="1"/>
</dbReference>
<accession>A0A1I2EMM5</accession>
<evidence type="ECO:0000313" key="9">
    <source>
        <dbReference type="EMBL" id="SFE93698.1"/>
    </source>
</evidence>
<dbReference type="CDD" id="cd06225">
    <property type="entry name" value="HAMP"/>
    <property type="match status" value="1"/>
</dbReference>
<keyword evidence="10" id="KW-1185">Reference proteome</keyword>
<dbReference type="GO" id="GO:0007165">
    <property type="term" value="P:signal transduction"/>
    <property type="evidence" value="ECO:0007669"/>
    <property type="project" value="UniProtKB-KW"/>
</dbReference>
<dbReference type="Pfam" id="PF00015">
    <property type="entry name" value="MCPsignal"/>
    <property type="match status" value="1"/>
</dbReference>
<dbReference type="GO" id="GO:0006935">
    <property type="term" value="P:chemotaxis"/>
    <property type="evidence" value="ECO:0007669"/>
    <property type="project" value="InterPro"/>
</dbReference>
<dbReference type="InterPro" id="IPR004089">
    <property type="entry name" value="MCPsignal_dom"/>
</dbReference>
<evidence type="ECO:0000256" key="1">
    <source>
        <dbReference type="ARBA" id="ARBA00022692"/>
    </source>
</evidence>
<dbReference type="PANTHER" id="PTHR32089:SF112">
    <property type="entry name" value="LYSOZYME-LIKE PROTEIN-RELATED"/>
    <property type="match status" value="1"/>
</dbReference>
<comment type="similarity">
    <text evidence="4">Belongs to the methyl-accepting chemotaxis (MCP) protein family.</text>
</comment>
<evidence type="ECO:0000256" key="2">
    <source>
        <dbReference type="ARBA" id="ARBA00022989"/>
    </source>
</evidence>
<proteinExistence type="inferred from homology"/>
<feature type="region of interest" description="Disordered" evidence="6">
    <location>
        <begin position="271"/>
        <end position="295"/>
    </location>
</feature>
<name>A0A1I2EMM5_9ACTN</name>
<keyword evidence="2" id="KW-0472">Membrane</keyword>
<dbReference type="Proteomes" id="UP000199645">
    <property type="component" value="Unassembled WGS sequence"/>
</dbReference>
<organism evidence="9 10">
    <name type="scientific">Actinoplanes philippinensis</name>
    <dbReference type="NCBI Taxonomy" id="35752"/>
    <lineage>
        <taxon>Bacteria</taxon>
        <taxon>Bacillati</taxon>
        <taxon>Actinomycetota</taxon>
        <taxon>Actinomycetes</taxon>
        <taxon>Micromonosporales</taxon>
        <taxon>Micromonosporaceae</taxon>
        <taxon>Actinoplanes</taxon>
    </lineage>
</organism>
<dbReference type="GO" id="GO:0016020">
    <property type="term" value="C:membrane"/>
    <property type="evidence" value="ECO:0007669"/>
    <property type="project" value="InterPro"/>
</dbReference>
<dbReference type="Pfam" id="PF00672">
    <property type="entry name" value="HAMP"/>
    <property type="match status" value="1"/>
</dbReference>
<evidence type="ECO:0000259" key="7">
    <source>
        <dbReference type="PROSITE" id="PS50111"/>
    </source>
</evidence>
<dbReference type="PROSITE" id="PS50111">
    <property type="entry name" value="CHEMOTAXIS_TRANSDUC_2"/>
    <property type="match status" value="1"/>
</dbReference>
<dbReference type="InterPro" id="IPR004090">
    <property type="entry name" value="Chemotax_Me-accpt_rcpt"/>
</dbReference>
<dbReference type="Gene3D" id="1.10.287.950">
    <property type="entry name" value="Methyl-accepting chemotaxis protein"/>
    <property type="match status" value="1"/>
</dbReference>
<dbReference type="EMBL" id="FONV01000004">
    <property type="protein sequence ID" value="SFE93698.1"/>
    <property type="molecule type" value="Genomic_DNA"/>
</dbReference>
<gene>
    <name evidence="9" type="ORF">SAMN05421541_104562</name>
</gene>
<evidence type="ECO:0000256" key="6">
    <source>
        <dbReference type="SAM" id="MobiDB-lite"/>
    </source>
</evidence>
<sequence>MLGAAGLAAVALVTGFAVHNSNGQSSANDEITRISGAMSNQWNADMMHDALRADVMSAMYATTPAQRDEFGVAEVTEHGRTMLEKFDAAAALAPESLRSAFAAVRPDIIAYGELAADTVKLAGADRAAAERSLADFLAAFSALEESLGGLDDAMVTAVTAAVVAGKASGESSSTVITWAAAIATLLTLLVCGQTIRVIRQPLRAMGETLRGLAGRDLTVQAPTFKKDEFGQMSEALNEAVASLRETVAATADRAGTLSTASGELQQLAGELDGSAERTSTQARHADTSAEEVSGSVTDIMSATEELAASIREIAQQTLTAASTTSEATTSAHRTAEAVARLSEASREVGDIVKLITNIAEQTNLLALNATIEAARAGEMGKGFAVVATEVKDLARETAQATGDITAKIHAIQEMTTSTAQAIGVITEVIGRIDESQSTIAAAVEEQSATTDLLARNVGAIQSAASTISGTVSHITSSSAATAEGANTTRRSATLVSTAAEEIREMIDQFRY</sequence>
<evidence type="ECO:0000256" key="3">
    <source>
        <dbReference type="ARBA" id="ARBA00023224"/>
    </source>
</evidence>
<dbReference type="PANTHER" id="PTHR32089">
    <property type="entry name" value="METHYL-ACCEPTING CHEMOTAXIS PROTEIN MCPB"/>
    <property type="match status" value="1"/>
</dbReference>
<feature type="domain" description="Methyl-accepting transducer" evidence="7">
    <location>
        <begin position="260"/>
        <end position="482"/>
    </location>
</feature>
<protein>
    <submittedName>
        <fullName evidence="9">Methyl-accepting chemotaxis protein</fullName>
    </submittedName>
</protein>
<evidence type="ECO:0000256" key="5">
    <source>
        <dbReference type="PROSITE-ProRule" id="PRU00284"/>
    </source>
</evidence>
<dbReference type="SMART" id="SM00304">
    <property type="entry name" value="HAMP"/>
    <property type="match status" value="1"/>
</dbReference>
<evidence type="ECO:0000256" key="4">
    <source>
        <dbReference type="ARBA" id="ARBA00029447"/>
    </source>
</evidence>
<keyword evidence="2" id="KW-1133">Transmembrane helix</keyword>
<dbReference type="AlphaFoldDB" id="A0A1I2EMM5"/>
<keyword evidence="3 5" id="KW-0807">Transducer</keyword>
<evidence type="ECO:0000313" key="10">
    <source>
        <dbReference type="Proteomes" id="UP000199645"/>
    </source>
</evidence>
<keyword evidence="1" id="KW-0812">Transmembrane</keyword>
<evidence type="ECO:0000259" key="8">
    <source>
        <dbReference type="PROSITE" id="PS50885"/>
    </source>
</evidence>
<dbReference type="PROSITE" id="PS50885">
    <property type="entry name" value="HAMP"/>
    <property type="match status" value="1"/>
</dbReference>
<dbReference type="SMART" id="SM00283">
    <property type="entry name" value="MA"/>
    <property type="match status" value="1"/>
</dbReference>
<dbReference type="GO" id="GO:0004888">
    <property type="term" value="F:transmembrane signaling receptor activity"/>
    <property type="evidence" value="ECO:0007669"/>
    <property type="project" value="InterPro"/>
</dbReference>
<reference evidence="9 10" key="1">
    <citation type="submission" date="2016-10" db="EMBL/GenBank/DDBJ databases">
        <authorList>
            <person name="de Groot N.N."/>
        </authorList>
    </citation>
    <scope>NUCLEOTIDE SEQUENCE [LARGE SCALE GENOMIC DNA]</scope>
    <source>
        <strain evidence="9 10">DSM 43019</strain>
    </source>
</reference>
<dbReference type="PRINTS" id="PR00260">
    <property type="entry name" value="CHEMTRNSDUCR"/>
</dbReference>
<dbReference type="STRING" id="35752.SAMN05421541_104562"/>
<feature type="domain" description="HAMP" evidence="8">
    <location>
        <begin position="196"/>
        <end position="248"/>
    </location>
</feature>